<proteinExistence type="predicted"/>
<dbReference type="OrthoDB" id="10316507at2759"/>
<gene>
    <name evidence="2" type="ORF">AK812_SmicGene37744</name>
</gene>
<evidence type="ECO:0000313" key="2">
    <source>
        <dbReference type="EMBL" id="OLP81704.1"/>
    </source>
</evidence>
<feature type="compositionally biased region" description="Low complexity" evidence="1">
    <location>
        <begin position="182"/>
        <end position="197"/>
    </location>
</feature>
<reference evidence="2 3" key="1">
    <citation type="submission" date="2016-02" db="EMBL/GenBank/DDBJ databases">
        <title>Genome analysis of coral dinoflagellate symbionts highlights evolutionary adaptations to a symbiotic lifestyle.</title>
        <authorList>
            <person name="Aranda M."/>
            <person name="Li Y."/>
            <person name="Liew Y.J."/>
            <person name="Baumgarten S."/>
            <person name="Simakov O."/>
            <person name="Wilson M."/>
            <person name="Piel J."/>
            <person name="Ashoor H."/>
            <person name="Bougouffa S."/>
            <person name="Bajic V.B."/>
            <person name="Ryu T."/>
            <person name="Ravasi T."/>
            <person name="Bayer T."/>
            <person name="Micklem G."/>
            <person name="Kim H."/>
            <person name="Bhak J."/>
            <person name="Lajeunesse T.C."/>
            <person name="Voolstra C.R."/>
        </authorList>
    </citation>
    <scope>NUCLEOTIDE SEQUENCE [LARGE SCALE GENOMIC DNA]</scope>
    <source>
        <strain evidence="2 3">CCMP2467</strain>
    </source>
</reference>
<dbReference type="AlphaFoldDB" id="A0A1Q9CFK1"/>
<comment type="caution">
    <text evidence="2">The sequence shown here is derived from an EMBL/GenBank/DDBJ whole genome shotgun (WGS) entry which is preliminary data.</text>
</comment>
<dbReference type="EMBL" id="LSRX01001257">
    <property type="protein sequence ID" value="OLP81704.1"/>
    <property type="molecule type" value="Genomic_DNA"/>
</dbReference>
<evidence type="ECO:0000313" key="3">
    <source>
        <dbReference type="Proteomes" id="UP000186817"/>
    </source>
</evidence>
<accession>A0A1Q9CFK1</accession>
<keyword evidence="3" id="KW-1185">Reference proteome</keyword>
<feature type="region of interest" description="Disordered" evidence="1">
    <location>
        <begin position="178"/>
        <end position="197"/>
    </location>
</feature>
<evidence type="ECO:0000256" key="1">
    <source>
        <dbReference type="SAM" id="MobiDB-lite"/>
    </source>
</evidence>
<name>A0A1Q9CFK1_SYMMI</name>
<organism evidence="2 3">
    <name type="scientific">Symbiodinium microadriaticum</name>
    <name type="common">Dinoflagellate</name>
    <name type="synonym">Zooxanthella microadriatica</name>
    <dbReference type="NCBI Taxonomy" id="2951"/>
    <lineage>
        <taxon>Eukaryota</taxon>
        <taxon>Sar</taxon>
        <taxon>Alveolata</taxon>
        <taxon>Dinophyceae</taxon>
        <taxon>Suessiales</taxon>
        <taxon>Symbiodiniaceae</taxon>
        <taxon>Symbiodinium</taxon>
    </lineage>
</organism>
<dbReference type="Proteomes" id="UP000186817">
    <property type="component" value="Unassembled WGS sequence"/>
</dbReference>
<sequence length="251" mass="27854">MLVKDSHVTRTAPLSQHLTERFAWIPTRHAATWCYKLTSVKDRHVKRAGFAASASCRMRNTNVRGPDVERFKRRSDTSALHDVSQLDVSQLVLRKRGRARMLVQDSHVTGTAPLSQHMLSSRNLAAGSADEHECQSCDGNGKGRHSSQYSQVKQSRFVIERLNHQAPTGIASMAEKAEGKLPPKAANARSAKPKAAARSTKWRQVQIETKALLLAQVISINMLTAGFGFQKFSEVFKVPEVEALENLRSSI</sequence>
<protein>
    <submittedName>
        <fullName evidence="2">Uncharacterized protein</fullName>
    </submittedName>
</protein>